<organism evidence="1">
    <name type="scientific">Siphoviridae sp. ct3CA7</name>
    <dbReference type="NCBI Taxonomy" id="2823561"/>
    <lineage>
        <taxon>Viruses</taxon>
        <taxon>Duplodnaviria</taxon>
        <taxon>Heunggongvirae</taxon>
        <taxon>Uroviricota</taxon>
        <taxon>Caudoviricetes</taxon>
    </lineage>
</organism>
<dbReference type="EMBL" id="BK014704">
    <property type="protein sequence ID" value="DAD68560.1"/>
    <property type="molecule type" value="Genomic_DNA"/>
</dbReference>
<sequence>MLTLKAKHKLNQTKRRKLAEVLARHAEGGRGVVAGIQDICPWWVAISDDDDENRFTFEVENIHGRMITLDFDISEKQAFITASIDADLQDIASQTITSAIGVHYKSCIDDEDDGDVDTHVWSAMRHLIDAMCGKDFLDNTAKPQWGTDA</sequence>
<name>A0A8S5LF24_9CAUD</name>
<reference evidence="1" key="1">
    <citation type="journal article" date="2021" name="Proc. Natl. Acad. Sci. U.S.A.">
        <title>A Catalog of Tens of Thousands of Viruses from Human Metagenomes Reveals Hidden Associations with Chronic Diseases.</title>
        <authorList>
            <person name="Tisza M.J."/>
            <person name="Buck C.B."/>
        </authorList>
    </citation>
    <scope>NUCLEOTIDE SEQUENCE</scope>
    <source>
        <strain evidence="1">Ct3CA7</strain>
    </source>
</reference>
<evidence type="ECO:0000313" key="1">
    <source>
        <dbReference type="EMBL" id="DAD68560.1"/>
    </source>
</evidence>
<accession>A0A8S5LF24</accession>
<proteinExistence type="predicted"/>
<protein>
    <submittedName>
        <fullName evidence="1">Uncharacterized protein</fullName>
    </submittedName>
</protein>